<evidence type="ECO:0000313" key="2">
    <source>
        <dbReference type="EMBL" id="MBB4940765.1"/>
    </source>
</evidence>
<gene>
    <name evidence="2" type="ORF">FHR32_005142</name>
</gene>
<proteinExistence type="predicted"/>
<name>A0A7W7RYU6_9ACTN</name>
<dbReference type="AlphaFoldDB" id="A0A7W7RYU6"/>
<keyword evidence="3" id="KW-1185">Reference proteome</keyword>
<evidence type="ECO:0000313" key="3">
    <source>
        <dbReference type="Proteomes" id="UP000534286"/>
    </source>
</evidence>
<dbReference type="RefSeq" id="WP_281391046.1">
    <property type="nucleotide sequence ID" value="NZ_BAABEK010000005.1"/>
</dbReference>
<sequence length="42" mass="4482">MTEPLPPYPFNRAGVTPEDGEQNVSQDPGAAYESEVDDDGDA</sequence>
<dbReference type="EMBL" id="JACHJU010000002">
    <property type="protein sequence ID" value="MBB4940765.1"/>
    <property type="molecule type" value="Genomic_DNA"/>
</dbReference>
<organism evidence="2 3">
    <name type="scientific">Streptosporangium album</name>
    <dbReference type="NCBI Taxonomy" id="47479"/>
    <lineage>
        <taxon>Bacteria</taxon>
        <taxon>Bacillati</taxon>
        <taxon>Actinomycetota</taxon>
        <taxon>Actinomycetes</taxon>
        <taxon>Streptosporangiales</taxon>
        <taxon>Streptosporangiaceae</taxon>
        <taxon>Streptosporangium</taxon>
    </lineage>
</organism>
<evidence type="ECO:0000256" key="1">
    <source>
        <dbReference type="SAM" id="MobiDB-lite"/>
    </source>
</evidence>
<feature type="region of interest" description="Disordered" evidence="1">
    <location>
        <begin position="1"/>
        <end position="42"/>
    </location>
</feature>
<accession>A0A7W7RYU6</accession>
<comment type="caution">
    <text evidence="2">The sequence shown here is derived from an EMBL/GenBank/DDBJ whole genome shotgun (WGS) entry which is preliminary data.</text>
</comment>
<protein>
    <submittedName>
        <fullName evidence="2">Uncharacterized protein</fullName>
    </submittedName>
</protein>
<reference evidence="2 3" key="1">
    <citation type="submission" date="2020-08" db="EMBL/GenBank/DDBJ databases">
        <title>Sequencing the genomes of 1000 actinobacteria strains.</title>
        <authorList>
            <person name="Klenk H.-P."/>
        </authorList>
    </citation>
    <scope>NUCLEOTIDE SEQUENCE [LARGE SCALE GENOMIC DNA]</scope>
    <source>
        <strain evidence="2 3">DSM 43023</strain>
    </source>
</reference>
<dbReference type="Proteomes" id="UP000534286">
    <property type="component" value="Unassembled WGS sequence"/>
</dbReference>